<dbReference type="OrthoDB" id="6463131at2"/>
<evidence type="ECO:0000313" key="1">
    <source>
        <dbReference type="EMBL" id="AHG22808.1"/>
    </source>
</evidence>
<evidence type="ECO:0000313" key="2">
    <source>
        <dbReference type="Proteomes" id="UP000019030"/>
    </source>
</evidence>
<proteinExistence type="predicted"/>
<dbReference type="RefSeq" id="WP_024910527.1">
    <property type="nucleotide sequence ID" value="NZ_CP007044.2"/>
</dbReference>
<name>W0LG12_9GAMM</name>
<dbReference type="STRING" id="1441930.Z042_14230"/>
<reference evidence="1 2" key="2">
    <citation type="submission" date="2015-03" db="EMBL/GenBank/DDBJ databases">
        <authorList>
            <person name="Chan K.-G."/>
        </authorList>
    </citation>
    <scope>NUCLEOTIDE SEQUENCE [LARGE SCALE GENOMIC DNA]</scope>
    <source>
        <strain evidence="1 2">RB-25</strain>
    </source>
</reference>
<keyword evidence="2" id="KW-1185">Reference proteome</keyword>
<reference evidence="1 2" key="1">
    <citation type="submission" date="2014-01" db="EMBL/GenBank/DDBJ databases">
        <title>Isolation of Serratia multitudinisentens RB-25 from Ex-Landfill site.</title>
        <authorList>
            <person name="Robson E.H.J."/>
        </authorList>
    </citation>
    <scope>NUCLEOTIDE SEQUENCE [LARGE SCALE GENOMIC DNA]</scope>
    <source>
        <strain evidence="1 2">RB-25</strain>
    </source>
</reference>
<dbReference type="HOGENOM" id="CLU_147998_0_0_6"/>
<dbReference type="KEGG" id="sfo:Z042_14230"/>
<dbReference type="PATRIC" id="fig|1441930.4.peg.2824"/>
<accession>W0LG12</accession>
<organism evidence="1 2">
    <name type="scientific">Chania multitudinisentens RB-25</name>
    <dbReference type="NCBI Taxonomy" id="1441930"/>
    <lineage>
        <taxon>Bacteria</taxon>
        <taxon>Pseudomonadati</taxon>
        <taxon>Pseudomonadota</taxon>
        <taxon>Gammaproteobacteria</taxon>
        <taxon>Enterobacterales</taxon>
        <taxon>Yersiniaceae</taxon>
        <taxon>Chania</taxon>
    </lineage>
</organism>
<dbReference type="AlphaFoldDB" id="W0LG12"/>
<dbReference type="Proteomes" id="UP000019030">
    <property type="component" value="Chromosome"/>
</dbReference>
<gene>
    <name evidence="1" type="ORF">Z042_14230</name>
</gene>
<dbReference type="EMBL" id="CP007044">
    <property type="protein sequence ID" value="AHG22808.1"/>
    <property type="molecule type" value="Genomic_DNA"/>
</dbReference>
<protein>
    <submittedName>
        <fullName evidence="1">Uncharacterized protein</fullName>
    </submittedName>
</protein>
<sequence length="145" mass="16226">MKALVWITLVFVVAVAAGVAWYWPVISMELAGSAEYTRHDTQVYEHFTPPLLKAMPRISQDYAFDYTRIDGLGSVIYTVTFRNAPIPDAQAVRGYLAVQGYSRQAGCSTGAECWKGKQIDETVFLNIIPSRREVVVSVDYTPQSR</sequence>